<dbReference type="PROSITE" id="PS50112">
    <property type="entry name" value="PAS"/>
    <property type="match status" value="1"/>
</dbReference>
<evidence type="ECO:0000256" key="10">
    <source>
        <dbReference type="ARBA" id="ARBA00068150"/>
    </source>
</evidence>
<keyword evidence="7" id="KW-0067">ATP-binding</keyword>
<comment type="subunit">
    <text evidence="9">At low DSF concentrations, interacts with RpfF.</text>
</comment>
<dbReference type="InterPro" id="IPR001610">
    <property type="entry name" value="PAC"/>
</dbReference>
<reference evidence="14 15" key="1">
    <citation type="submission" date="2020-03" db="EMBL/GenBank/DDBJ databases">
        <title>Genomic Encyclopedia of Type Strains, Phase IV (KMG-IV): sequencing the most valuable type-strain genomes for metagenomic binning, comparative biology and taxonomic classification.</title>
        <authorList>
            <person name="Goeker M."/>
        </authorList>
    </citation>
    <scope>NUCLEOTIDE SEQUENCE [LARGE SCALE GENOMIC DNA]</scope>
    <source>
        <strain evidence="14 15">DSM 24233</strain>
    </source>
</reference>
<dbReference type="InterPro" id="IPR005467">
    <property type="entry name" value="His_kinase_dom"/>
</dbReference>
<evidence type="ECO:0000313" key="15">
    <source>
        <dbReference type="Proteomes" id="UP000580856"/>
    </source>
</evidence>
<keyword evidence="6" id="KW-0418">Kinase</keyword>
<keyword evidence="4" id="KW-0808">Transferase</keyword>
<dbReference type="RefSeq" id="WP_167940932.1">
    <property type="nucleotide sequence ID" value="NZ_JAATJA010000001.1"/>
</dbReference>
<keyword evidence="5" id="KW-0547">Nucleotide-binding</keyword>
<comment type="catalytic activity">
    <reaction evidence="1">
        <text>ATP + protein L-histidine = ADP + protein N-phospho-L-histidine.</text>
        <dbReference type="EC" id="2.7.13.3"/>
    </reaction>
</comment>
<dbReference type="InterPro" id="IPR000014">
    <property type="entry name" value="PAS"/>
</dbReference>
<gene>
    <name evidence="14" type="ORF">GGQ74_001561</name>
</gene>
<organism evidence="14 15">
    <name type="scientific">Desulfobaculum xiamenense</name>
    <dbReference type="NCBI Taxonomy" id="995050"/>
    <lineage>
        <taxon>Bacteria</taxon>
        <taxon>Pseudomonadati</taxon>
        <taxon>Thermodesulfobacteriota</taxon>
        <taxon>Desulfovibrionia</taxon>
        <taxon>Desulfovibrionales</taxon>
        <taxon>Desulfovibrionaceae</taxon>
        <taxon>Desulfobaculum</taxon>
    </lineage>
</organism>
<dbReference type="InterPro" id="IPR003661">
    <property type="entry name" value="HisK_dim/P_dom"/>
</dbReference>
<dbReference type="InterPro" id="IPR013655">
    <property type="entry name" value="PAS_fold_3"/>
</dbReference>
<evidence type="ECO:0000256" key="3">
    <source>
        <dbReference type="ARBA" id="ARBA00022553"/>
    </source>
</evidence>
<dbReference type="InterPro" id="IPR013767">
    <property type="entry name" value="PAS_fold"/>
</dbReference>
<dbReference type="PANTHER" id="PTHR43047:SF64">
    <property type="entry name" value="HISTIDINE KINASE CONTAINING CHEY-HOMOLOGOUS RECEIVER DOMAIN AND PAS DOMAIN-RELATED"/>
    <property type="match status" value="1"/>
</dbReference>
<dbReference type="FunFam" id="1.10.287.130:FF:000002">
    <property type="entry name" value="Two-component osmosensing histidine kinase"/>
    <property type="match status" value="1"/>
</dbReference>
<evidence type="ECO:0000256" key="8">
    <source>
        <dbReference type="ARBA" id="ARBA00023012"/>
    </source>
</evidence>
<dbReference type="FunFam" id="3.30.565.10:FF:000010">
    <property type="entry name" value="Sensor histidine kinase RcsC"/>
    <property type="match status" value="1"/>
</dbReference>
<protein>
    <recommendedName>
        <fullName evidence="10">Sensory/regulatory protein RpfC</fullName>
        <ecNumber evidence="2">2.7.13.3</ecNumber>
    </recommendedName>
</protein>
<dbReference type="Pfam" id="PF08447">
    <property type="entry name" value="PAS_3"/>
    <property type="match status" value="1"/>
</dbReference>
<evidence type="ECO:0000256" key="5">
    <source>
        <dbReference type="ARBA" id="ARBA00022741"/>
    </source>
</evidence>
<dbReference type="InterPro" id="IPR036097">
    <property type="entry name" value="HisK_dim/P_sf"/>
</dbReference>
<feature type="domain" description="Histidine kinase" evidence="11">
    <location>
        <begin position="426"/>
        <end position="649"/>
    </location>
</feature>
<dbReference type="InterPro" id="IPR035965">
    <property type="entry name" value="PAS-like_dom_sf"/>
</dbReference>
<keyword evidence="8" id="KW-0902">Two-component regulatory system</keyword>
<dbReference type="InterPro" id="IPR004358">
    <property type="entry name" value="Sig_transdc_His_kin-like_C"/>
</dbReference>
<feature type="domain" description="PAC" evidence="13">
    <location>
        <begin position="108"/>
        <end position="160"/>
    </location>
</feature>
<dbReference type="PROSITE" id="PS50109">
    <property type="entry name" value="HIS_KIN"/>
    <property type="match status" value="1"/>
</dbReference>
<dbReference type="SUPFAM" id="SSF55785">
    <property type="entry name" value="PYP-like sensor domain (PAS domain)"/>
    <property type="match status" value="3"/>
</dbReference>
<dbReference type="SMART" id="SM00091">
    <property type="entry name" value="PAS"/>
    <property type="match status" value="2"/>
</dbReference>
<evidence type="ECO:0000256" key="9">
    <source>
        <dbReference type="ARBA" id="ARBA00064003"/>
    </source>
</evidence>
<dbReference type="EMBL" id="JAATJA010000001">
    <property type="protein sequence ID" value="NJB67921.1"/>
    <property type="molecule type" value="Genomic_DNA"/>
</dbReference>
<dbReference type="SUPFAM" id="SSF55874">
    <property type="entry name" value="ATPase domain of HSP90 chaperone/DNA topoisomerase II/histidine kinase"/>
    <property type="match status" value="1"/>
</dbReference>
<dbReference type="InterPro" id="IPR036890">
    <property type="entry name" value="HATPase_C_sf"/>
</dbReference>
<evidence type="ECO:0000256" key="4">
    <source>
        <dbReference type="ARBA" id="ARBA00022679"/>
    </source>
</evidence>
<dbReference type="Pfam" id="PF00989">
    <property type="entry name" value="PAS"/>
    <property type="match status" value="1"/>
</dbReference>
<dbReference type="SUPFAM" id="SSF47384">
    <property type="entry name" value="Homodimeric domain of signal transducing histidine kinase"/>
    <property type="match status" value="1"/>
</dbReference>
<name>A0A846QIA8_9BACT</name>
<feature type="domain" description="PAC" evidence="13">
    <location>
        <begin position="234"/>
        <end position="286"/>
    </location>
</feature>
<evidence type="ECO:0000259" key="13">
    <source>
        <dbReference type="PROSITE" id="PS50113"/>
    </source>
</evidence>
<feature type="domain" description="PAC" evidence="13">
    <location>
        <begin position="358"/>
        <end position="408"/>
    </location>
</feature>
<dbReference type="NCBIfam" id="TIGR00229">
    <property type="entry name" value="sensory_box"/>
    <property type="match status" value="1"/>
</dbReference>
<dbReference type="GO" id="GO:0000155">
    <property type="term" value="F:phosphorelay sensor kinase activity"/>
    <property type="evidence" value="ECO:0007669"/>
    <property type="project" value="InterPro"/>
</dbReference>
<accession>A0A846QIA8</accession>
<evidence type="ECO:0000259" key="11">
    <source>
        <dbReference type="PROSITE" id="PS50109"/>
    </source>
</evidence>
<dbReference type="InterPro" id="IPR013656">
    <property type="entry name" value="PAS_4"/>
</dbReference>
<dbReference type="Proteomes" id="UP000580856">
    <property type="component" value="Unassembled WGS sequence"/>
</dbReference>
<comment type="caution">
    <text evidence="14">The sequence shown here is derived from an EMBL/GenBank/DDBJ whole genome shotgun (WGS) entry which is preliminary data.</text>
</comment>
<dbReference type="Gene3D" id="1.10.287.130">
    <property type="match status" value="1"/>
</dbReference>
<dbReference type="SMART" id="SM00388">
    <property type="entry name" value="HisKA"/>
    <property type="match status" value="1"/>
</dbReference>
<evidence type="ECO:0000256" key="1">
    <source>
        <dbReference type="ARBA" id="ARBA00000085"/>
    </source>
</evidence>
<evidence type="ECO:0000259" key="12">
    <source>
        <dbReference type="PROSITE" id="PS50112"/>
    </source>
</evidence>
<dbReference type="InterPro" id="IPR003594">
    <property type="entry name" value="HATPase_dom"/>
</dbReference>
<evidence type="ECO:0000256" key="7">
    <source>
        <dbReference type="ARBA" id="ARBA00022840"/>
    </source>
</evidence>
<dbReference type="InterPro" id="IPR000700">
    <property type="entry name" value="PAS-assoc_C"/>
</dbReference>
<dbReference type="Pfam" id="PF08448">
    <property type="entry name" value="PAS_4"/>
    <property type="match status" value="1"/>
</dbReference>
<evidence type="ECO:0000313" key="14">
    <source>
        <dbReference type="EMBL" id="NJB67921.1"/>
    </source>
</evidence>
<dbReference type="CDD" id="cd00082">
    <property type="entry name" value="HisKA"/>
    <property type="match status" value="1"/>
</dbReference>
<dbReference type="Gene3D" id="3.30.565.10">
    <property type="entry name" value="Histidine kinase-like ATPase, C-terminal domain"/>
    <property type="match status" value="1"/>
</dbReference>
<dbReference type="SMART" id="SM00086">
    <property type="entry name" value="PAC"/>
    <property type="match status" value="2"/>
</dbReference>
<dbReference type="SMART" id="SM00387">
    <property type="entry name" value="HATPase_c"/>
    <property type="match status" value="1"/>
</dbReference>
<dbReference type="CDD" id="cd00130">
    <property type="entry name" value="PAS"/>
    <property type="match status" value="2"/>
</dbReference>
<dbReference type="GO" id="GO:0006355">
    <property type="term" value="P:regulation of DNA-templated transcription"/>
    <property type="evidence" value="ECO:0007669"/>
    <property type="project" value="InterPro"/>
</dbReference>
<dbReference type="Pfam" id="PF02518">
    <property type="entry name" value="HATPase_c"/>
    <property type="match status" value="1"/>
</dbReference>
<evidence type="ECO:0000256" key="2">
    <source>
        <dbReference type="ARBA" id="ARBA00012438"/>
    </source>
</evidence>
<feature type="domain" description="PAS" evidence="12">
    <location>
        <begin position="161"/>
        <end position="221"/>
    </location>
</feature>
<dbReference type="AlphaFoldDB" id="A0A846QIA8"/>
<dbReference type="CDD" id="cd16922">
    <property type="entry name" value="HATPase_EvgS-ArcB-TorS-like"/>
    <property type="match status" value="1"/>
</dbReference>
<dbReference type="Pfam" id="PF00512">
    <property type="entry name" value="HisKA"/>
    <property type="match status" value="1"/>
</dbReference>
<proteinExistence type="predicted"/>
<dbReference type="EC" id="2.7.13.3" evidence="2"/>
<dbReference type="PRINTS" id="PR00344">
    <property type="entry name" value="BCTRLSENSOR"/>
</dbReference>
<evidence type="ECO:0000256" key="6">
    <source>
        <dbReference type="ARBA" id="ARBA00022777"/>
    </source>
</evidence>
<sequence>MHEHLPRKEPTARTLPMNDDVVRAGCDIGTPRYASVPFDDLLSRSSVIIYTASPIPGFPLLSLSPNFSRVLGHPSDIARHTPNFWLSHVHPDDRRRIDFAQPVPPKGRVHEYRFRHADGSWRWLRDECVPDADAPDGQPRIAGIWIDITTQREATRKARVRSNLFKAIFDGSPSAIMIVDAANRIVDANGKACELFGYHRSELFGLTPDALTHPEDMETTRMVIAATDGGEPTRHVEKRYLRKDGTSFWADVRVNAIYDEYGCRELSVVTINDISQRIGHERALRRAEAEKRLILSTITETVVHQTPDFRIIWANAAAGRAAGMPSDMMVGRLCHEVFMHDDSPCPDCPMPRAASAGSCIRSEVCHADGSLWEVHSYPIPAADGSMGSLIKVSREITEARRMEDDLRRARDLAENANKMKTEFLANMSHELRSPLNGVLGMLDVLLDTQLDAEQKDCVETALQAGEGLLAIINDILDFSKLQADMITLSHNEFDLRRTMRMVANTFLQQSRRKGLSLSYELDESVPQHLVGDEGRIRQILFNLIGNAVKFTRKGHVRVNVHFLRKSTAPDTARLLFSVRDTGIGIPEDQIETIFDPFIQLNWGKSRKYEGTGLGLGIVKRLVSRMGGIITVESRVGVGTNVEFWINVGLPQANG</sequence>
<keyword evidence="15" id="KW-1185">Reference proteome</keyword>
<keyword evidence="3" id="KW-0597">Phosphoprotein</keyword>
<dbReference type="PROSITE" id="PS50113">
    <property type="entry name" value="PAC"/>
    <property type="match status" value="3"/>
</dbReference>
<dbReference type="GO" id="GO:0005524">
    <property type="term" value="F:ATP binding"/>
    <property type="evidence" value="ECO:0007669"/>
    <property type="project" value="UniProtKB-KW"/>
</dbReference>
<dbReference type="PANTHER" id="PTHR43047">
    <property type="entry name" value="TWO-COMPONENT HISTIDINE PROTEIN KINASE"/>
    <property type="match status" value="1"/>
</dbReference>
<dbReference type="Gene3D" id="3.30.450.20">
    <property type="entry name" value="PAS domain"/>
    <property type="match status" value="3"/>
</dbReference>